<evidence type="ECO:0000313" key="2">
    <source>
        <dbReference type="Proteomes" id="UP000558475"/>
    </source>
</evidence>
<accession>A0A7X6FT28</accession>
<comment type="caution">
    <text evidence="1">The sequence shown here is derived from an EMBL/GenBank/DDBJ whole genome shotgun (WGS) entry which is preliminary data.</text>
</comment>
<dbReference type="Proteomes" id="UP000558475">
    <property type="component" value="Unassembled WGS sequence"/>
</dbReference>
<evidence type="ECO:0000313" key="1">
    <source>
        <dbReference type="EMBL" id="NKW11346.1"/>
    </source>
</evidence>
<name>A0A7X6FT28_9HYPH</name>
<proteinExistence type="predicted"/>
<dbReference type="EMBL" id="JAAXZB010000005">
    <property type="protein sequence ID" value="NKW11346.1"/>
    <property type="molecule type" value="Genomic_DNA"/>
</dbReference>
<protein>
    <submittedName>
        <fullName evidence="1">Uncharacterized protein</fullName>
    </submittedName>
</protein>
<sequence>MASLQALYDMYHEIEDVHFTVSLSLWEGDIMDNDSDDGFRYWFKHPLREQLLATGRYHELKMVLLPAEVMAVTSHYEVPFFQLIDPVFAKEAGISIRVRMALRKYVDLFRQQVEADPYLRGVFHLDAHEAVEG</sequence>
<gene>
    <name evidence="1" type="ORF">HGG76_27505</name>
</gene>
<reference evidence="1 2" key="1">
    <citation type="submission" date="2020-04" db="EMBL/GenBank/DDBJ databases">
        <title>Whole genome sequencing of clinical and environmental type strains of Ochrobactrum.</title>
        <authorList>
            <person name="Dharne M."/>
        </authorList>
    </citation>
    <scope>NUCLEOTIDE SEQUENCE [LARGE SCALE GENOMIC DNA]</scope>
    <source>
        <strain evidence="1 2">DSM 13340</strain>
    </source>
</reference>
<organism evidence="1 2">
    <name type="scientific">Brucella tritici</name>
    <dbReference type="NCBI Taxonomy" id="94626"/>
    <lineage>
        <taxon>Bacteria</taxon>
        <taxon>Pseudomonadati</taxon>
        <taxon>Pseudomonadota</taxon>
        <taxon>Alphaproteobacteria</taxon>
        <taxon>Hyphomicrobiales</taxon>
        <taxon>Brucellaceae</taxon>
        <taxon>Brucella/Ochrobactrum group</taxon>
        <taxon>Brucella</taxon>
    </lineage>
</organism>
<dbReference type="AlphaFoldDB" id="A0A7X6FT28"/>